<evidence type="ECO:0000313" key="1">
    <source>
        <dbReference type="EMBL" id="JAD46378.1"/>
    </source>
</evidence>
<protein>
    <submittedName>
        <fullName evidence="1">Uncharacterized protein</fullName>
    </submittedName>
</protein>
<organism evidence="1">
    <name type="scientific">Arundo donax</name>
    <name type="common">Giant reed</name>
    <name type="synonym">Donax arundinaceus</name>
    <dbReference type="NCBI Taxonomy" id="35708"/>
    <lineage>
        <taxon>Eukaryota</taxon>
        <taxon>Viridiplantae</taxon>
        <taxon>Streptophyta</taxon>
        <taxon>Embryophyta</taxon>
        <taxon>Tracheophyta</taxon>
        <taxon>Spermatophyta</taxon>
        <taxon>Magnoliopsida</taxon>
        <taxon>Liliopsida</taxon>
        <taxon>Poales</taxon>
        <taxon>Poaceae</taxon>
        <taxon>PACMAD clade</taxon>
        <taxon>Arundinoideae</taxon>
        <taxon>Arundineae</taxon>
        <taxon>Arundo</taxon>
    </lineage>
</organism>
<dbReference type="AlphaFoldDB" id="A0A0A9A8V2"/>
<dbReference type="EMBL" id="GBRH01251517">
    <property type="protein sequence ID" value="JAD46378.1"/>
    <property type="molecule type" value="Transcribed_RNA"/>
</dbReference>
<reference evidence="1" key="2">
    <citation type="journal article" date="2015" name="Data Brief">
        <title>Shoot transcriptome of the giant reed, Arundo donax.</title>
        <authorList>
            <person name="Barrero R.A."/>
            <person name="Guerrero F.D."/>
            <person name="Moolhuijzen P."/>
            <person name="Goolsby J.A."/>
            <person name="Tidwell J."/>
            <person name="Bellgard S.E."/>
            <person name="Bellgard M.I."/>
        </authorList>
    </citation>
    <scope>NUCLEOTIDE SEQUENCE</scope>
    <source>
        <tissue evidence="1">Shoot tissue taken approximately 20 cm above the soil surface</tissue>
    </source>
</reference>
<sequence>MVQISMKKLCWKSLFPWAIMLWKDLVKSHVRPMCSQHLVLN</sequence>
<name>A0A0A9A8V2_ARUDO</name>
<reference evidence="1" key="1">
    <citation type="submission" date="2014-09" db="EMBL/GenBank/DDBJ databases">
        <authorList>
            <person name="Magalhaes I.L.F."/>
            <person name="Oliveira U."/>
            <person name="Santos F.R."/>
            <person name="Vidigal T.H.D.A."/>
            <person name="Brescovit A.D."/>
            <person name="Santos A.J."/>
        </authorList>
    </citation>
    <scope>NUCLEOTIDE SEQUENCE</scope>
    <source>
        <tissue evidence="1">Shoot tissue taken approximately 20 cm above the soil surface</tissue>
    </source>
</reference>
<proteinExistence type="predicted"/>
<accession>A0A0A9A8V2</accession>